<gene>
    <name evidence="1" type="ORF">L873DRAFT_1821703</name>
</gene>
<organism evidence="1 2">
    <name type="scientific">Choiromyces venosus 120613-1</name>
    <dbReference type="NCBI Taxonomy" id="1336337"/>
    <lineage>
        <taxon>Eukaryota</taxon>
        <taxon>Fungi</taxon>
        <taxon>Dikarya</taxon>
        <taxon>Ascomycota</taxon>
        <taxon>Pezizomycotina</taxon>
        <taxon>Pezizomycetes</taxon>
        <taxon>Pezizales</taxon>
        <taxon>Tuberaceae</taxon>
        <taxon>Choiromyces</taxon>
    </lineage>
</organism>
<proteinExistence type="predicted"/>
<evidence type="ECO:0000313" key="2">
    <source>
        <dbReference type="Proteomes" id="UP000276215"/>
    </source>
</evidence>
<accession>A0A3N4IYQ7</accession>
<keyword evidence="2" id="KW-1185">Reference proteome</keyword>
<evidence type="ECO:0000313" key="1">
    <source>
        <dbReference type="EMBL" id="RPA90117.1"/>
    </source>
</evidence>
<dbReference type="Proteomes" id="UP000276215">
    <property type="component" value="Unassembled WGS sequence"/>
</dbReference>
<protein>
    <submittedName>
        <fullName evidence="1">Uncharacterized protein</fullName>
    </submittedName>
</protein>
<reference evidence="1 2" key="1">
    <citation type="journal article" date="2018" name="Nat. Ecol. Evol.">
        <title>Pezizomycetes genomes reveal the molecular basis of ectomycorrhizal truffle lifestyle.</title>
        <authorList>
            <person name="Murat C."/>
            <person name="Payen T."/>
            <person name="Noel B."/>
            <person name="Kuo A."/>
            <person name="Morin E."/>
            <person name="Chen J."/>
            <person name="Kohler A."/>
            <person name="Krizsan K."/>
            <person name="Balestrini R."/>
            <person name="Da Silva C."/>
            <person name="Montanini B."/>
            <person name="Hainaut M."/>
            <person name="Levati E."/>
            <person name="Barry K.W."/>
            <person name="Belfiori B."/>
            <person name="Cichocki N."/>
            <person name="Clum A."/>
            <person name="Dockter R.B."/>
            <person name="Fauchery L."/>
            <person name="Guy J."/>
            <person name="Iotti M."/>
            <person name="Le Tacon F."/>
            <person name="Lindquist E.A."/>
            <person name="Lipzen A."/>
            <person name="Malagnac F."/>
            <person name="Mello A."/>
            <person name="Molinier V."/>
            <person name="Miyauchi S."/>
            <person name="Poulain J."/>
            <person name="Riccioni C."/>
            <person name="Rubini A."/>
            <person name="Sitrit Y."/>
            <person name="Splivallo R."/>
            <person name="Traeger S."/>
            <person name="Wang M."/>
            <person name="Zifcakova L."/>
            <person name="Wipf D."/>
            <person name="Zambonelli A."/>
            <person name="Paolocci F."/>
            <person name="Nowrousian M."/>
            <person name="Ottonello S."/>
            <person name="Baldrian P."/>
            <person name="Spatafora J.W."/>
            <person name="Henrissat B."/>
            <person name="Nagy L.G."/>
            <person name="Aury J.M."/>
            <person name="Wincker P."/>
            <person name="Grigoriev I.V."/>
            <person name="Bonfante P."/>
            <person name="Martin F.M."/>
        </authorList>
    </citation>
    <scope>NUCLEOTIDE SEQUENCE [LARGE SCALE GENOMIC DNA]</scope>
    <source>
        <strain evidence="1 2">120613-1</strain>
    </source>
</reference>
<name>A0A3N4IYQ7_9PEZI</name>
<dbReference type="AlphaFoldDB" id="A0A3N4IYQ7"/>
<sequence length="83" mass="9462">MGIGRMLHNVLLTPPPDLGLIFHTSTSFYTLPYISQIHISPIVPFFIAITLCEYFEDITRKELTVCTTVLPYPIIVSRHQKDS</sequence>
<dbReference type="EMBL" id="ML120540">
    <property type="protein sequence ID" value="RPA90117.1"/>
    <property type="molecule type" value="Genomic_DNA"/>
</dbReference>